<evidence type="ECO:0000259" key="7">
    <source>
        <dbReference type="PROSITE" id="PS51918"/>
    </source>
</evidence>
<dbReference type="InterPro" id="IPR058240">
    <property type="entry name" value="rSAM_sf"/>
</dbReference>
<evidence type="ECO:0000256" key="1">
    <source>
        <dbReference type="ARBA" id="ARBA00001966"/>
    </source>
</evidence>
<keyword evidence="4" id="KW-0479">Metal-binding</keyword>
<dbReference type="InterPro" id="IPR000385">
    <property type="entry name" value="MoaA_NifB_PqqE_Fe-S-bd_CS"/>
</dbReference>
<dbReference type="EMBL" id="DSDS01000137">
    <property type="protein sequence ID" value="HET98210.1"/>
    <property type="molecule type" value="Genomic_DNA"/>
</dbReference>
<dbReference type="Pfam" id="PF13186">
    <property type="entry name" value="SPASM"/>
    <property type="match status" value="1"/>
</dbReference>
<dbReference type="GO" id="GO:0051539">
    <property type="term" value="F:4 iron, 4 sulfur cluster binding"/>
    <property type="evidence" value="ECO:0007669"/>
    <property type="project" value="UniProtKB-KW"/>
</dbReference>
<keyword evidence="2" id="KW-0004">4Fe-4S</keyword>
<dbReference type="PANTHER" id="PTHR11228:SF34">
    <property type="entry name" value="TUNGSTEN-CONTAINING ALDEHYDE FERREDOXIN OXIDOREDUCTASE COFACTOR MODIFYING PROTEIN"/>
    <property type="match status" value="1"/>
</dbReference>
<dbReference type="GO" id="GO:0032324">
    <property type="term" value="P:molybdopterin cofactor biosynthetic process"/>
    <property type="evidence" value="ECO:0007669"/>
    <property type="project" value="UniProtKB-ARBA"/>
</dbReference>
<dbReference type="PIRSF" id="PIRSF037420">
    <property type="entry name" value="PQQ_syn_pqqE"/>
    <property type="match status" value="1"/>
</dbReference>
<dbReference type="CDD" id="cd21123">
    <property type="entry name" value="SPASM_MftC-like"/>
    <property type="match status" value="1"/>
</dbReference>
<dbReference type="SFLD" id="SFLDG01067">
    <property type="entry name" value="SPASM/twitch_domain_containing"/>
    <property type="match status" value="1"/>
</dbReference>
<dbReference type="InterPro" id="IPR013785">
    <property type="entry name" value="Aldolase_TIM"/>
</dbReference>
<keyword evidence="3" id="KW-0949">S-adenosyl-L-methionine</keyword>
<evidence type="ECO:0000256" key="2">
    <source>
        <dbReference type="ARBA" id="ARBA00022485"/>
    </source>
</evidence>
<dbReference type="AlphaFoldDB" id="A0A7C2XHB2"/>
<dbReference type="PANTHER" id="PTHR11228">
    <property type="entry name" value="RADICAL SAM DOMAIN PROTEIN"/>
    <property type="match status" value="1"/>
</dbReference>
<dbReference type="Proteomes" id="UP000885986">
    <property type="component" value="Unassembled WGS sequence"/>
</dbReference>
<dbReference type="InterPro" id="IPR050377">
    <property type="entry name" value="Radical_SAM_PqqE_MftC-like"/>
</dbReference>
<dbReference type="PROSITE" id="PS01305">
    <property type="entry name" value="MOAA_NIFB_PQQE"/>
    <property type="match status" value="1"/>
</dbReference>
<dbReference type="CDD" id="cd01335">
    <property type="entry name" value="Radical_SAM"/>
    <property type="match status" value="1"/>
</dbReference>
<dbReference type="InterPro" id="IPR007197">
    <property type="entry name" value="rSAM"/>
</dbReference>
<protein>
    <submittedName>
        <fullName evidence="8">Radical SAM protein</fullName>
    </submittedName>
</protein>
<name>A0A7C2XHB2_9BACT</name>
<accession>A0A7C2XHB2</accession>
<dbReference type="GO" id="GO:0046872">
    <property type="term" value="F:metal ion binding"/>
    <property type="evidence" value="ECO:0007669"/>
    <property type="project" value="UniProtKB-KW"/>
</dbReference>
<evidence type="ECO:0000256" key="4">
    <source>
        <dbReference type="ARBA" id="ARBA00022723"/>
    </source>
</evidence>
<feature type="domain" description="Radical SAM core" evidence="7">
    <location>
        <begin position="23"/>
        <end position="241"/>
    </location>
</feature>
<evidence type="ECO:0000256" key="5">
    <source>
        <dbReference type="ARBA" id="ARBA00023004"/>
    </source>
</evidence>
<keyword evidence="6" id="KW-0411">Iron-sulfur</keyword>
<dbReference type="SMART" id="SM00729">
    <property type="entry name" value="Elp3"/>
    <property type="match status" value="1"/>
</dbReference>
<reference evidence="8" key="1">
    <citation type="journal article" date="2020" name="mSystems">
        <title>Genome- and Community-Level Interaction Insights into Carbon Utilization and Element Cycling Functions of Hydrothermarchaeota in Hydrothermal Sediment.</title>
        <authorList>
            <person name="Zhou Z."/>
            <person name="Liu Y."/>
            <person name="Xu W."/>
            <person name="Pan J."/>
            <person name="Luo Z.H."/>
            <person name="Li M."/>
        </authorList>
    </citation>
    <scope>NUCLEOTIDE SEQUENCE [LARGE SCALE GENOMIC DNA]</scope>
    <source>
        <strain evidence="8">SpSt-1224</strain>
    </source>
</reference>
<dbReference type="InterPro" id="IPR023885">
    <property type="entry name" value="4Fe4S-binding_SPASM_dom"/>
</dbReference>
<dbReference type="InterPro" id="IPR017200">
    <property type="entry name" value="PqqE-like"/>
</dbReference>
<dbReference type="GO" id="GO:0003824">
    <property type="term" value="F:catalytic activity"/>
    <property type="evidence" value="ECO:0007669"/>
    <property type="project" value="InterPro"/>
</dbReference>
<dbReference type="Gene3D" id="3.20.20.70">
    <property type="entry name" value="Aldolase class I"/>
    <property type="match status" value="1"/>
</dbReference>
<organism evidence="8">
    <name type="scientific">Desulfurivibrio alkaliphilus</name>
    <dbReference type="NCBI Taxonomy" id="427923"/>
    <lineage>
        <taxon>Bacteria</taxon>
        <taxon>Pseudomonadati</taxon>
        <taxon>Thermodesulfobacteriota</taxon>
        <taxon>Desulfobulbia</taxon>
        <taxon>Desulfobulbales</taxon>
        <taxon>Desulfobulbaceae</taxon>
        <taxon>Desulfurivibrio</taxon>
    </lineage>
</organism>
<dbReference type="SFLD" id="SFLDS00029">
    <property type="entry name" value="Radical_SAM"/>
    <property type="match status" value="1"/>
</dbReference>
<evidence type="ECO:0000256" key="3">
    <source>
        <dbReference type="ARBA" id="ARBA00022691"/>
    </source>
</evidence>
<dbReference type="NCBIfam" id="TIGR04085">
    <property type="entry name" value="rSAM_more_4Fe4S"/>
    <property type="match status" value="1"/>
</dbReference>
<gene>
    <name evidence="8" type="ORF">ENN98_05895</name>
</gene>
<dbReference type="Pfam" id="PF04055">
    <property type="entry name" value="Radical_SAM"/>
    <property type="match status" value="1"/>
</dbReference>
<sequence length="344" mass="38122">MSCLSEYWGQEFTPQEIAQTRKNNGLLSLELELSRACNIRCVYCYAASGLPLANELTAAEIENVIDQATALGIRKIIVLGGGEPLFYPSIFEVIDYILAKGIKVDIFTNGTLITPEIAELLAQKGVAVVIKMNSRDAAVQDYLAGRPGTFAAIEKGLAALLAAGYPNEHLLLGIQTIICRQNYDELPDIWRWARSRKIIPYVEMMTLQGRASEHPELEVPITEIKTLFEKLSEIDAKEFGQTWTPHPPLAASQCSRHEYSCTVTSIGEVHPCPGVNLPVGNIREQSLADILRTSKIIRDLRNIRTTIKGKCSGCDYNTICYGCRGHAYQVTGDYLAEDPLCWLK</sequence>
<proteinExistence type="predicted"/>
<dbReference type="PROSITE" id="PS51918">
    <property type="entry name" value="RADICAL_SAM"/>
    <property type="match status" value="1"/>
</dbReference>
<dbReference type="SUPFAM" id="SSF102114">
    <property type="entry name" value="Radical SAM enzymes"/>
    <property type="match status" value="1"/>
</dbReference>
<comment type="cofactor">
    <cofactor evidence="1">
        <name>[4Fe-4S] cluster</name>
        <dbReference type="ChEBI" id="CHEBI:49883"/>
    </cofactor>
</comment>
<keyword evidence="5" id="KW-0408">Iron</keyword>
<dbReference type="InterPro" id="IPR006638">
    <property type="entry name" value="Elp3/MiaA/NifB-like_rSAM"/>
</dbReference>
<comment type="caution">
    <text evidence="8">The sequence shown here is derived from an EMBL/GenBank/DDBJ whole genome shotgun (WGS) entry which is preliminary data.</text>
</comment>
<evidence type="ECO:0000256" key="6">
    <source>
        <dbReference type="ARBA" id="ARBA00023014"/>
    </source>
</evidence>
<dbReference type="SFLD" id="SFLDG01386">
    <property type="entry name" value="main_SPASM_domain-containing"/>
    <property type="match status" value="1"/>
</dbReference>
<evidence type="ECO:0000313" key="8">
    <source>
        <dbReference type="EMBL" id="HET98210.1"/>
    </source>
</evidence>